<evidence type="ECO:0000256" key="1">
    <source>
        <dbReference type="ARBA" id="ARBA00004496"/>
    </source>
</evidence>
<dbReference type="NCBIfam" id="TIGR02432">
    <property type="entry name" value="lysidine_TilS_N"/>
    <property type="match status" value="1"/>
</dbReference>
<evidence type="ECO:0000256" key="6">
    <source>
        <dbReference type="ARBA" id="ARBA00022840"/>
    </source>
</evidence>
<name>A0ABY9REY0_9FLAO</name>
<evidence type="ECO:0000259" key="10">
    <source>
        <dbReference type="SMART" id="SM00977"/>
    </source>
</evidence>
<comment type="subcellular location">
    <subcellularLocation>
        <location evidence="1 8">Cytoplasm</location>
    </subcellularLocation>
</comment>
<evidence type="ECO:0000256" key="9">
    <source>
        <dbReference type="SAM" id="Phobius"/>
    </source>
</evidence>
<protein>
    <recommendedName>
        <fullName evidence="8">tRNA(Ile)-lysidine synthase</fullName>
        <ecNumber evidence="8">6.3.4.19</ecNumber>
    </recommendedName>
    <alternativeName>
        <fullName evidence="8">tRNA(Ile)-2-lysyl-cytidine synthase</fullName>
    </alternativeName>
    <alternativeName>
        <fullName evidence="8">tRNA(Ile)-lysidine synthetase</fullName>
    </alternativeName>
</protein>
<gene>
    <name evidence="8 11" type="primary">tilS</name>
    <name evidence="11" type="ORF">RF683_04465</name>
</gene>
<evidence type="ECO:0000313" key="11">
    <source>
        <dbReference type="EMBL" id="WMW78701.1"/>
    </source>
</evidence>
<dbReference type="SUPFAM" id="SSF56037">
    <property type="entry name" value="PheT/TilS domain"/>
    <property type="match status" value="1"/>
</dbReference>
<feature type="domain" description="Lysidine-tRNA(Ile) synthetase C-terminal" evidence="10">
    <location>
        <begin position="359"/>
        <end position="431"/>
    </location>
</feature>
<keyword evidence="4 8" id="KW-0819">tRNA processing</keyword>
<dbReference type="PANTHER" id="PTHR43033">
    <property type="entry name" value="TRNA(ILE)-LYSIDINE SYNTHASE-RELATED"/>
    <property type="match status" value="1"/>
</dbReference>
<keyword evidence="9" id="KW-0472">Membrane</keyword>
<organism evidence="11 12">
    <name type="scientific">Flavobacterium nakdongensis</name>
    <dbReference type="NCBI Taxonomy" id="3073563"/>
    <lineage>
        <taxon>Bacteria</taxon>
        <taxon>Pseudomonadati</taxon>
        <taxon>Bacteroidota</taxon>
        <taxon>Flavobacteriia</taxon>
        <taxon>Flavobacteriales</taxon>
        <taxon>Flavobacteriaceae</taxon>
        <taxon>Flavobacterium</taxon>
    </lineage>
</organism>
<dbReference type="Gene3D" id="3.40.50.620">
    <property type="entry name" value="HUPs"/>
    <property type="match status" value="1"/>
</dbReference>
<evidence type="ECO:0000256" key="5">
    <source>
        <dbReference type="ARBA" id="ARBA00022741"/>
    </source>
</evidence>
<keyword evidence="6 8" id="KW-0067">ATP-binding</keyword>
<dbReference type="InterPro" id="IPR012094">
    <property type="entry name" value="tRNA_Ile_lys_synt"/>
</dbReference>
<dbReference type="InterPro" id="IPR014729">
    <property type="entry name" value="Rossmann-like_a/b/a_fold"/>
</dbReference>
<sequence length="439" mass="50586">MINAVHKHIKSNLPFLMKSKLLLAVSGGLDSMVLLAIMQQLKLNISVAHCNFSLRGEESDADEEFVKHQANSLKIACFSKRFDTEKYAHTTKKSIQVAARELRYQWFQELALKHGYDFVLTAHHLDDQVETFLINFTRGTGLEGLTGINEVNGIVVRPLLPYSREELTAYAIHNAISWREDSSNSSDKYLRNRVRHQVIPILKELNPSFLNAFKQTISHLREAENAIDKISSFYFDKAIKNTENQLIINILELKKIPNYSFYLYQWLKKYGFKAWNDIAELVEAQSGKQIFSSTHVLLKNRTELIVARIEPSSSETYAINTIDSSVNFPLKLVLCNQSNIPTLDKNTIFVNADVLQFPLTIRKWEEGDYFYPSGMQGKKKVSKYFKDEKLSLFEKQSIWILESNSQIVWIIGHRADARFMSKNETINTIKITYNNEKSI</sequence>
<keyword evidence="2 8" id="KW-0963">Cytoplasm</keyword>
<comment type="domain">
    <text evidence="8">The N-terminal region contains the highly conserved SGGXDS motif, predicted to be a P-loop motif involved in ATP binding.</text>
</comment>
<dbReference type="GO" id="GO:0032267">
    <property type="term" value="F:tRNA(Ile)-lysidine synthase activity"/>
    <property type="evidence" value="ECO:0007669"/>
    <property type="project" value="UniProtKB-EC"/>
</dbReference>
<dbReference type="HAMAP" id="MF_01161">
    <property type="entry name" value="tRNA_Ile_lys_synt"/>
    <property type="match status" value="1"/>
</dbReference>
<proteinExistence type="inferred from homology"/>
<dbReference type="InterPro" id="IPR012795">
    <property type="entry name" value="tRNA_Ile_lys_synt_N"/>
</dbReference>
<dbReference type="SUPFAM" id="SSF52402">
    <property type="entry name" value="Adenine nucleotide alpha hydrolases-like"/>
    <property type="match status" value="1"/>
</dbReference>
<keyword evidence="9" id="KW-1133">Transmembrane helix</keyword>
<evidence type="ECO:0000256" key="2">
    <source>
        <dbReference type="ARBA" id="ARBA00022490"/>
    </source>
</evidence>
<dbReference type="EMBL" id="CP133721">
    <property type="protein sequence ID" value="WMW78701.1"/>
    <property type="molecule type" value="Genomic_DNA"/>
</dbReference>
<dbReference type="SMART" id="SM00977">
    <property type="entry name" value="TilS_C"/>
    <property type="match status" value="1"/>
</dbReference>
<dbReference type="Proteomes" id="UP001180481">
    <property type="component" value="Chromosome"/>
</dbReference>
<comment type="function">
    <text evidence="8">Ligates lysine onto the cytidine present at position 34 of the AUA codon-specific tRNA(Ile) that contains the anticodon CAU, in an ATP-dependent manner. Cytidine is converted to lysidine, thus changing the amino acid specificity of the tRNA from methionine to isoleucine.</text>
</comment>
<comment type="catalytic activity">
    <reaction evidence="7 8">
        <text>cytidine(34) in tRNA(Ile2) + L-lysine + ATP = lysidine(34) in tRNA(Ile2) + AMP + diphosphate + H(+)</text>
        <dbReference type="Rhea" id="RHEA:43744"/>
        <dbReference type="Rhea" id="RHEA-COMP:10625"/>
        <dbReference type="Rhea" id="RHEA-COMP:10670"/>
        <dbReference type="ChEBI" id="CHEBI:15378"/>
        <dbReference type="ChEBI" id="CHEBI:30616"/>
        <dbReference type="ChEBI" id="CHEBI:32551"/>
        <dbReference type="ChEBI" id="CHEBI:33019"/>
        <dbReference type="ChEBI" id="CHEBI:82748"/>
        <dbReference type="ChEBI" id="CHEBI:83665"/>
        <dbReference type="ChEBI" id="CHEBI:456215"/>
        <dbReference type="EC" id="6.3.4.19"/>
    </reaction>
</comment>
<evidence type="ECO:0000313" key="12">
    <source>
        <dbReference type="Proteomes" id="UP001180481"/>
    </source>
</evidence>
<dbReference type="RefSeq" id="WP_309532995.1">
    <property type="nucleotide sequence ID" value="NZ_CP133721.1"/>
</dbReference>
<evidence type="ECO:0000256" key="3">
    <source>
        <dbReference type="ARBA" id="ARBA00022598"/>
    </source>
</evidence>
<dbReference type="Pfam" id="PF01171">
    <property type="entry name" value="ATP_bind_3"/>
    <property type="match status" value="1"/>
</dbReference>
<keyword evidence="12" id="KW-1185">Reference proteome</keyword>
<dbReference type="CDD" id="cd01992">
    <property type="entry name" value="TilS_N"/>
    <property type="match status" value="1"/>
</dbReference>
<dbReference type="PANTHER" id="PTHR43033:SF1">
    <property type="entry name" value="TRNA(ILE)-LYSIDINE SYNTHASE-RELATED"/>
    <property type="match status" value="1"/>
</dbReference>
<dbReference type="EC" id="6.3.4.19" evidence="8"/>
<accession>A0ABY9REY0</accession>
<dbReference type="InterPro" id="IPR012796">
    <property type="entry name" value="Lysidine-tRNA-synth_C"/>
</dbReference>
<evidence type="ECO:0000256" key="7">
    <source>
        <dbReference type="ARBA" id="ARBA00048539"/>
    </source>
</evidence>
<feature type="binding site" evidence="8">
    <location>
        <begin position="26"/>
        <end position="31"/>
    </location>
    <ligand>
        <name>ATP</name>
        <dbReference type="ChEBI" id="CHEBI:30616"/>
    </ligand>
</feature>
<feature type="transmembrane region" description="Helical" evidence="9">
    <location>
        <begin position="21"/>
        <end position="41"/>
    </location>
</feature>
<reference evidence="11" key="1">
    <citation type="submission" date="2023-09" db="EMBL/GenBank/DDBJ databases">
        <title>Flavobacterium sp. 20NA77.7 isolated from freshwater.</title>
        <authorList>
            <person name="Le V."/>
            <person name="Ko S.-R."/>
            <person name="Ahn C.-Y."/>
            <person name="Oh H.-M."/>
        </authorList>
    </citation>
    <scope>NUCLEOTIDE SEQUENCE</scope>
    <source>
        <strain evidence="11">20NA77.7</strain>
    </source>
</reference>
<comment type="similarity">
    <text evidence="8">Belongs to the tRNA(Ile)-lysidine synthase family.</text>
</comment>
<evidence type="ECO:0000256" key="8">
    <source>
        <dbReference type="HAMAP-Rule" id="MF_01161"/>
    </source>
</evidence>
<evidence type="ECO:0000256" key="4">
    <source>
        <dbReference type="ARBA" id="ARBA00022694"/>
    </source>
</evidence>
<dbReference type="Pfam" id="PF11734">
    <property type="entry name" value="TilS_C"/>
    <property type="match status" value="1"/>
</dbReference>
<keyword evidence="9" id="KW-0812">Transmembrane</keyword>
<keyword evidence="5 8" id="KW-0547">Nucleotide-binding</keyword>
<dbReference type="NCBIfam" id="TIGR02433">
    <property type="entry name" value="lysidine_TilS_C"/>
    <property type="match status" value="1"/>
</dbReference>
<dbReference type="InterPro" id="IPR011063">
    <property type="entry name" value="TilS/TtcA_N"/>
</dbReference>
<keyword evidence="3 8" id="KW-0436">Ligase</keyword>